<dbReference type="InterPro" id="IPR047742">
    <property type="entry name" value="PA4642-like"/>
</dbReference>
<dbReference type="EMBL" id="CAKLPX010000001">
    <property type="protein sequence ID" value="CAH0991073.1"/>
    <property type="molecule type" value="Genomic_DNA"/>
</dbReference>
<evidence type="ECO:0000313" key="1">
    <source>
        <dbReference type="EMBL" id="CAH0991073.1"/>
    </source>
</evidence>
<gene>
    <name evidence="1" type="ORF">SIN8267_01174</name>
</gene>
<evidence type="ECO:0008006" key="3">
    <source>
        <dbReference type="Google" id="ProtNLM"/>
    </source>
</evidence>
<reference evidence="1" key="1">
    <citation type="submission" date="2021-12" db="EMBL/GenBank/DDBJ databases">
        <authorList>
            <person name="Rodrigo-Torres L."/>
            <person name="Arahal R. D."/>
            <person name="Lucena T."/>
        </authorList>
    </citation>
    <scope>NUCLEOTIDE SEQUENCE</scope>
    <source>
        <strain evidence="1">CECT 8267</strain>
    </source>
</reference>
<dbReference type="NCBIfam" id="NF038106">
    <property type="entry name" value="gamma_NF038106"/>
    <property type="match status" value="1"/>
</dbReference>
<organism evidence="1 2">
    <name type="scientific">Sinobacterium norvegicum</name>
    <dbReference type="NCBI Taxonomy" id="1641715"/>
    <lineage>
        <taxon>Bacteria</taxon>
        <taxon>Pseudomonadati</taxon>
        <taxon>Pseudomonadota</taxon>
        <taxon>Gammaproteobacteria</taxon>
        <taxon>Cellvibrionales</taxon>
        <taxon>Spongiibacteraceae</taxon>
        <taxon>Sinobacterium</taxon>
    </lineage>
</organism>
<proteinExistence type="predicted"/>
<dbReference type="RefSeq" id="WP_237443733.1">
    <property type="nucleotide sequence ID" value="NZ_CAKLPX010000001.1"/>
</dbReference>
<protein>
    <recommendedName>
        <fullName evidence="3">Aminopeptidase</fullName>
    </recommendedName>
</protein>
<name>A0ABM9AD25_9GAMM</name>
<comment type="caution">
    <text evidence="1">The sequence shown here is derived from an EMBL/GenBank/DDBJ whole genome shotgun (WGS) entry which is preliminary data.</text>
</comment>
<keyword evidence="2" id="KW-1185">Reference proteome</keyword>
<dbReference type="Proteomes" id="UP000838100">
    <property type="component" value="Unassembled WGS sequence"/>
</dbReference>
<evidence type="ECO:0000313" key="2">
    <source>
        <dbReference type="Proteomes" id="UP000838100"/>
    </source>
</evidence>
<sequence>MLKKDKEKVIDEVWTDGRIREFLDQLPPAGVNTDFHMLWKAYQGMRADNFATFLGFFAEQKRDINAASPEGETVLAIAQQHAKSGEFVALLKQAGAQ</sequence>
<accession>A0ABM9AD25</accession>